<name>A0A1M6LK96_PARC5</name>
<sequence length="131" mass="14839">DWLCAVVDLRFPENPLKINKDVWDSGGTIQIPYILDASESGHDNRIEYKIFGISALKDESIKDRKSYNPPNTGTEIHYGILNVPNAKDLIEEDSNGIYIEFKGTIGVVVDAPSIEGYELDTIRSRLWDKPW</sequence>
<evidence type="ECO:0000313" key="1">
    <source>
        <dbReference type="EMBL" id="SHJ71562.1"/>
    </source>
</evidence>
<dbReference type="RefSeq" id="WP_165613024.1">
    <property type="nucleotide sequence ID" value="NZ_FRAG01000006.1"/>
</dbReference>
<reference evidence="1 2" key="1">
    <citation type="submission" date="2016-11" db="EMBL/GenBank/DDBJ databases">
        <authorList>
            <person name="Jaros S."/>
            <person name="Januszkiewicz K."/>
            <person name="Wedrychowicz H."/>
        </authorList>
    </citation>
    <scope>NUCLEOTIDE SEQUENCE [LARGE SCALE GENOMIC DNA]</scope>
    <source>
        <strain evidence="1 2">DSM 15212</strain>
    </source>
</reference>
<keyword evidence="2" id="KW-1185">Reference proteome</keyword>
<protein>
    <submittedName>
        <fullName evidence="1">Uncharacterized protein</fullName>
    </submittedName>
</protein>
<dbReference type="EMBL" id="FRAG01000006">
    <property type="protein sequence ID" value="SHJ71562.1"/>
    <property type="molecule type" value="Genomic_DNA"/>
</dbReference>
<gene>
    <name evidence="1" type="ORF">SAMN02745912_00846</name>
</gene>
<proteinExistence type="predicted"/>
<feature type="non-terminal residue" evidence="1">
    <location>
        <position position="1"/>
    </location>
</feature>
<evidence type="ECO:0000313" key="2">
    <source>
        <dbReference type="Proteomes" id="UP000184465"/>
    </source>
</evidence>
<dbReference type="AlphaFoldDB" id="A0A1M6LK96"/>
<dbReference type="Proteomes" id="UP000184465">
    <property type="component" value="Unassembled WGS sequence"/>
</dbReference>
<accession>A0A1M6LK96</accession>
<organism evidence="1 2">
    <name type="scientific">Paramaledivibacter caminithermalis (strain DSM 15212 / CIP 107654 / DViRD3)</name>
    <name type="common">Clostridium caminithermale</name>
    <dbReference type="NCBI Taxonomy" id="1121301"/>
    <lineage>
        <taxon>Bacteria</taxon>
        <taxon>Bacillati</taxon>
        <taxon>Bacillota</taxon>
        <taxon>Clostridia</taxon>
        <taxon>Peptostreptococcales</taxon>
        <taxon>Caminicellaceae</taxon>
        <taxon>Paramaledivibacter</taxon>
    </lineage>
</organism>